<name>A0A0D0C8F6_9AGAR</name>
<evidence type="ECO:0000256" key="1">
    <source>
        <dbReference type="SAM" id="SignalP"/>
    </source>
</evidence>
<dbReference type="AlphaFoldDB" id="A0A0D0C8F6"/>
<evidence type="ECO:0000313" key="3">
    <source>
        <dbReference type="Proteomes" id="UP000053593"/>
    </source>
</evidence>
<keyword evidence="1" id="KW-0732">Signal</keyword>
<protein>
    <submittedName>
        <fullName evidence="2">Uncharacterized protein</fullName>
    </submittedName>
</protein>
<dbReference type="EMBL" id="KN834818">
    <property type="protein sequence ID" value="KIK54242.1"/>
    <property type="molecule type" value="Genomic_DNA"/>
</dbReference>
<reference evidence="2 3" key="1">
    <citation type="submission" date="2014-04" db="EMBL/GenBank/DDBJ databases">
        <title>Evolutionary Origins and Diversification of the Mycorrhizal Mutualists.</title>
        <authorList>
            <consortium name="DOE Joint Genome Institute"/>
            <consortium name="Mycorrhizal Genomics Consortium"/>
            <person name="Kohler A."/>
            <person name="Kuo A."/>
            <person name="Nagy L.G."/>
            <person name="Floudas D."/>
            <person name="Copeland A."/>
            <person name="Barry K.W."/>
            <person name="Cichocki N."/>
            <person name="Veneault-Fourrey C."/>
            <person name="LaButti K."/>
            <person name="Lindquist E.A."/>
            <person name="Lipzen A."/>
            <person name="Lundell T."/>
            <person name="Morin E."/>
            <person name="Murat C."/>
            <person name="Riley R."/>
            <person name="Ohm R."/>
            <person name="Sun H."/>
            <person name="Tunlid A."/>
            <person name="Henrissat B."/>
            <person name="Grigoriev I.V."/>
            <person name="Hibbett D.S."/>
            <person name="Martin F."/>
        </authorList>
    </citation>
    <scope>NUCLEOTIDE SEQUENCE [LARGE SCALE GENOMIC DNA]</scope>
    <source>
        <strain evidence="2 3">FD-317 M1</strain>
    </source>
</reference>
<sequence>MSTTALGALIALLSHLPNLRTRTWRMSSNSQNMYTHLTPARSEKYPNIFRIPHVPHSICFPESTVLTETLNPFDQPFPSNIDLDKPLTMFDSFNDAFSSINYIRSTGDSFTLDSDYGITRESASSLG</sequence>
<dbReference type="Proteomes" id="UP000053593">
    <property type="component" value="Unassembled WGS sequence"/>
</dbReference>
<keyword evidence="3" id="KW-1185">Reference proteome</keyword>
<feature type="chain" id="PRO_5002208216" evidence="1">
    <location>
        <begin position="22"/>
        <end position="127"/>
    </location>
</feature>
<feature type="signal peptide" evidence="1">
    <location>
        <begin position="1"/>
        <end position="21"/>
    </location>
</feature>
<accession>A0A0D0C8F6</accession>
<organism evidence="2 3">
    <name type="scientific">Collybiopsis luxurians FD-317 M1</name>
    <dbReference type="NCBI Taxonomy" id="944289"/>
    <lineage>
        <taxon>Eukaryota</taxon>
        <taxon>Fungi</taxon>
        <taxon>Dikarya</taxon>
        <taxon>Basidiomycota</taxon>
        <taxon>Agaricomycotina</taxon>
        <taxon>Agaricomycetes</taxon>
        <taxon>Agaricomycetidae</taxon>
        <taxon>Agaricales</taxon>
        <taxon>Marasmiineae</taxon>
        <taxon>Omphalotaceae</taxon>
        <taxon>Collybiopsis</taxon>
        <taxon>Collybiopsis luxurians</taxon>
    </lineage>
</organism>
<proteinExistence type="predicted"/>
<gene>
    <name evidence="2" type="ORF">GYMLUDRAFT_1024089</name>
</gene>
<evidence type="ECO:0000313" key="2">
    <source>
        <dbReference type="EMBL" id="KIK54242.1"/>
    </source>
</evidence>
<dbReference type="HOGENOM" id="CLU_1970818_0_0_1"/>